<keyword evidence="2" id="KW-0472">Membrane</keyword>
<dbReference type="EMBL" id="CP159872">
    <property type="protein sequence ID" value="XCM84061.1"/>
    <property type="molecule type" value="Genomic_DNA"/>
</dbReference>
<feature type="transmembrane region" description="Helical" evidence="2">
    <location>
        <begin position="173"/>
        <end position="195"/>
    </location>
</feature>
<keyword evidence="2" id="KW-0812">Transmembrane</keyword>
<reference evidence="3" key="1">
    <citation type="submission" date="2024-06" db="EMBL/GenBank/DDBJ databases">
        <title>The genome sequences of Kitasatospora sp. strain HUAS MG31.</title>
        <authorList>
            <person name="Mo P."/>
        </authorList>
    </citation>
    <scope>NUCLEOTIDE SEQUENCE</scope>
    <source>
        <strain evidence="3">HUAS MG31</strain>
    </source>
</reference>
<evidence type="ECO:0000256" key="1">
    <source>
        <dbReference type="SAM" id="MobiDB-lite"/>
    </source>
</evidence>
<dbReference type="RefSeq" id="WP_354644999.1">
    <property type="nucleotide sequence ID" value="NZ_CP159872.1"/>
</dbReference>
<gene>
    <name evidence="3" type="ORF">ABWK59_17900</name>
</gene>
<evidence type="ECO:0000256" key="2">
    <source>
        <dbReference type="SAM" id="Phobius"/>
    </source>
</evidence>
<feature type="compositionally biased region" description="Low complexity" evidence="1">
    <location>
        <begin position="211"/>
        <end position="229"/>
    </location>
</feature>
<evidence type="ECO:0000313" key="3">
    <source>
        <dbReference type="EMBL" id="XCM84061.1"/>
    </source>
</evidence>
<sequence>MDSARETTGRTKEALAPYVANARDTALHYADEAKLVIGPYAAQAGAQARSGASHAAQTARQQFAVRVAPHLEQAFAGLPPSTQQATLKAVHRAQEAALAAKISATRAASQTRSTVIPKVTDAVDQARATVTPLATEAQTRGAAALTALHGHVTAAEISELAAKNARKEHRNHWATGLAVAGTLAIGTGVLAWQWWRKQSNPEWLVEPPSGPAADGTSTGATGSRTAADAPMNGSVPGEQPAAEQPPSADSEEPHPKPGPPPGHRPQDDQPQDDRPKPHDPRKPH</sequence>
<protein>
    <submittedName>
        <fullName evidence="3">DUF5324 family protein</fullName>
    </submittedName>
</protein>
<proteinExistence type="predicted"/>
<dbReference type="Pfam" id="PF17258">
    <property type="entry name" value="DUF5324"/>
    <property type="match status" value="1"/>
</dbReference>
<dbReference type="AlphaFoldDB" id="A0AAU8K964"/>
<dbReference type="KEGG" id="kcm:ABWK59_17900"/>
<feature type="region of interest" description="Disordered" evidence="1">
    <location>
        <begin position="202"/>
        <end position="284"/>
    </location>
</feature>
<organism evidence="3">
    <name type="scientific">Kitasatospora camelliae</name>
    <dbReference type="NCBI Taxonomy" id="3156397"/>
    <lineage>
        <taxon>Bacteria</taxon>
        <taxon>Bacillati</taxon>
        <taxon>Actinomycetota</taxon>
        <taxon>Actinomycetes</taxon>
        <taxon>Kitasatosporales</taxon>
        <taxon>Streptomycetaceae</taxon>
        <taxon>Kitasatospora</taxon>
    </lineage>
</organism>
<name>A0AAU8K964_9ACTN</name>
<dbReference type="InterPro" id="IPR035214">
    <property type="entry name" value="DUF5324"/>
</dbReference>
<keyword evidence="2" id="KW-1133">Transmembrane helix</keyword>
<accession>A0AAU8K964</accession>
<feature type="compositionally biased region" description="Basic and acidic residues" evidence="1">
    <location>
        <begin position="264"/>
        <end position="284"/>
    </location>
</feature>